<feature type="region of interest" description="Disordered" evidence="1">
    <location>
        <begin position="552"/>
        <end position="575"/>
    </location>
</feature>
<feature type="region of interest" description="Disordered" evidence="1">
    <location>
        <begin position="510"/>
        <end position="536"/>
    </location>
</feature>
<evidence type="ECO:0000313" key="2">
    <source>
        <dbReference type="EMBL" id="CAH0101157.1"/>
    </source>
</evidence>
<dbReference type="EMBL" id="CAKKLH010000053">
    <property type="protein sequence ID" value="CAH0101157.1"/>
    <property type="molecule type" value="Genomic_DNA"/>
</dbReference>
<gene>
    <name evidence="2" type="ORF">DGAL_LOCUS3485</name>
</gene>
<dbReference type="OrthoDB" id="6348838at2759"/>
<dbReference type="Proteomes" id="UP000789390">
    <property type="component" value="Unassembled WGS sequence"/>
</dbReference>
<feature type="compositionally biased region" description="Polar residues" evidence="1">
    <location>
        <begin position="560"/>
        <end position="575"/>
    </location>
</feature>
<feature type="compositionally biased region" description="Low complexity" evidence="1">
    <location>
        <begin position="510"/>
        <end position="523"/>
    </location>
</feature>
<keyword evidence="3" id="KW-1185">Reference proteome</keyword>
<proteinExistence type="predicted"/>
<protein>
    <submittedName>
        <fullName evidence="2">Uncharacterized protein</fullName>
    </submittedName>
</protein>
<evidence type="ECO:0000256" key="1">
    <source>
        <dbReference type="SAM" id="MobiDB-lite"/>
    </source>
</evidence>
<evidence type="ECO:0000313" key="3">
    <source>
        <dbReference type="Proteomes" id="UP000789390"/>
    </source>
</evidence>
<dbReference type="AlphaFoldDB" id="A0A8J2RJY1"/>
<organism evidence="2 3">
    <name type="scientific">Daphnia galeata</name>
    <dbReference type="NCBI Taxonomy" id="27404"/>
    <lineage>
        <taxon>Eukaryota</taxon>
        <taxon>Metazoa</taxon>
        <taxon>Ecdysozoa</taxon>
        <taxon>Arthropoda</taxon>
        <taxon>Crustacea</taxon>
        <taxon>Branchiopoda</taxon>
        <taxon>Diplostraca</taxon>
        <taxon>Cladocera</taxon>
        <taxon>Anomopoda</taxon>
        <taxon>Daphniidae</taxon>
        <taxon>Daphnia</taxon>
    </lineage>
</organism>
<name>A0A8J2RJY1_9CRUS</name>
<feature type="compositionally biased region" description="Polar residues" evidence="1">
    <location>
        <begin position="595"/>
        <end position="614"/>
    </location>
</feature>
<accession>A0A8J2RJY1</accession>
<comment type="caution">
    <text evidence="2">The sequence shown here is derived from an EMBL/GenBank/DDBJ whole genome shotgun (WGS) entry which is preliminary data.</text>
</comment>
<feature type="region of interest" description="Disordered" evidence="1">
    <location>
        <begin position="595"/>
        <end position="618"/>
    </location>
</feature>
<reference evidence="2" key="1">
    <citation type="submission" date="2021-11" db="EMBL/GenBank/DDBJ databases">
        <authorList>
            <person name="Schell T."/>
        </authorList>
    </citation>
    <scope>NUCLEOTIDE SEQUENCE</scope>
    <source>
        <strain evidence="2">M5</strain>
    </source>
</reference>
<sequence length="735" mass="80886">MKIHGWTDSCPKVSRLFASADKVERRRKRTAVLTVCACSVSLSLPWDSRVFTRETRMELNSCSSQDDTSAAFVRDWRLRKITTVNNNLANQDTAPIVRTRTVITIGSVNELDGPALQQDDQTISASEVGETACGRISITVKTIPKSPSIRVIPKENPIFSPTLHAEEEWTLRDTVPFKSSSVSDPSWIYVPSQPDRSKILQRPQWQEDKLSRDIDSALADNQQLCRTLSNKKSSYTLTEIDMSPSVDSRKVNSDHGITNKVLDSPKIHLKPTFRMTFGDETKILRLTDTSSSEKNVRKVEKASSTARSPIGYHEWLKSLDRLEGESYPNQIHSSDDEKVKHQDTKSIKSIDRTPVGTAHKSSDINQPVGFVETSPSKSILKSVQNESDIRPETVNLVQNQLHKDVAATIVHEVSSVVCKSSLTKPINSLIDTKDVQDCTDRKSSSRLVGWVPKSNNTDSKFNKIVPTNGNQVAVAPKIVDCTTNPLATAMKADRANNVEVVNKNQINSMKSLSSSGSWKNNSNTQDGMNGPALSSGMDLSKATELVKQFFNTGNDEETDNSPSDSLTTDKQPLNVTKSNLLAEDPTLSTISHQSAATLPTSNGSPKFQPGSVQDQRYDANHHRGRPAIKSKIPLRIPRPASSSACSHSVNNSTLTAPSVAYVDKGNHIPSSRNCAFNKAKSSLNMPSKIKPPSTGSAVRTRSVENLRQTSPLSSYVLYSNIMTARDDGTSHHHYQ</sequence>